<feature type="transmembrane region" description="Helical" evidence="11">
    <location>
        <begin position="163"/>
        <end position="179"/>
    </location>
</feature>
<evidence type="ECO:0000256" key="5">
    <source>
        <dbReference type="ARBA" id="ARBA00022737"/>
    </source>
</evidence>
<dbReference type="GO" id="GO:1900459">
    <property type="term" value="P:positive regulation of brassinosteroid mediated signaling pathway"/>
    <property type="evidence" value="ECO:0007669"/>
    <property type="project" value="UniProtKB-ARBA"/>
</dbReference>
<evidence type="ECO:0000259" key="13">
    <source>
        <dbReference type="PROSITE" id="PS50929"/>
    </source>
</evidence>
<evidence type="ECO:0000256" key="6">
    <source>
        <dbReference type="ARBA" id="ARBA00022741"/>
    </source>
</evidence>
<gene>
    <name evidence="14" type="ORF">RJ639_030214</name>
</gene>
<dbReference type="GO" id="GO:0016887">
    <property type="term" value="F:ATP hydrolysis activity"/>
    <property type="evidence" value="ECO:0007669"/>
    <property type="project" value="InterPro"/>
</dbReference>
<dbReference type="CDD" id="cd18577">
    <property type="entry name" value="ABC_6TM_Pgp_ABCB1_D1_like"/>
    <property type="match status" value="1"/>
</dbReference>
<feature type="domain" description="ABC transmembrane type-1" evidence="13">
    <location>
        <begin position="39"/>
        <end position="327"/>
    </location>
</feature>
<evidence type="ECO:0000259" key="12">
    <source>
        <dbReference type="PROSITE" id="PS50893"/>
    </source>
</evidence>
<evidence type="ECO:0000256" key="1">
    <source>
        <dbReference type="ARBA" id="ARBA00004651"/>
    </source>
</evidence>
<dbReference type="Proteomes" id="UP001188597">
    <property type="component" value="Unassembled WGS sequence"/>
</dbReference>
<evidence type="ECO:0000313" key="14">
    <source>
        <dbReference type="EMBL" id="KAK3036645.1"/>
    </source>
</evidence>
<dbReference type="GO" id="GO:0090374">
    <property type="term" value="P:oligopeptide export from mitochondrion"/>
    <property type="evidence" value="ECO:0007669"/>
    <property type="project" value="TreeGrafter"/>
</dbReference>
<sequence length="866" mass="94898">MGDTAEAKAMPEAEKKKEQSLPFYQLFSFADKFDWLLMIFGSFGAVIHGSSMPVFFLLFGEMVNGFGKNQADLHKMTYEVSKYALYFVYLGLVVCLSSYAEISCWMYSGERQVSALRKKYLEAVLRQDVGFYDTDARTGDIVFSVSTDTLLVQDAISEKVGNFIHYLSTFLAGLVVGFVSAWRLALLSVAVIPGIAFAGGLYAYTLTGLTSKSRESYANAGIIAEQAIAQVRTVYSYVGESKALNAYSDAIQNTLQLGYKAGMAKGLGLGCTYGIACMSWALVFWYAGVFIRNGQTDGGKAFTAIFSAIVGGMSLGQSFSNLGAFSKGKAAGYKLMEIIKQKPSIVQDPSDGKCLAEVNGHIKFDDVTFSYPSRPDVIIFRNFSIFFPAGKTVAVVGGSGSGKSTVVSLIERFYDPNQGQILLDSVDITTLQLRWLRDQIGLVNQEPALFATTILENILYAKPDASMVEVEAAATAANAHSFITLLPNGYKTQYSTGADGRIEMVSNAETTRKNPAPDGYFFRLLKLNAPEWPYSIMGAVGSILSGFIGPTFAIVMSNMIEVFYYRNPASMERKTKEYVFIYIGAGLYAVVAYLIQHYFFSIMGENLTTRVRRMMLAAILRNEVGWFDEEEHNSSLVAARLATDAADVKSAIAERISVVLQNMTSLLTSFIVAFIIEWRVSLLILATFPLLVLANFAQQLSLKGFAGDTAKAHAKTSMIAGEGVSNIRTVAAFNAQEKILSLFSHELRIPQLQSLRRSQSAGILFGLSQLALYASEALILWYGAHLVSRGVSTFSKVIKVFVVLVITANSVAETVSLAPEIIRGGEAVGSVFSILDRTSRRRLNEFTLEKEEWGDDMMGTSHMWLQ</sequence>
<feature type="domain" description="ABC transporter" evidence="12">
    <location>
        <begin position="362"/>
        <end position="599"/>
    </location>
</feature>
<dbReference type="GO" id="GO:0009741">
    <property type="term" value="P:response to brassinosteroid"/>
    <property type="evidence" value="ECO:0007669"/>
    <property type="project" value="UniProtKB-ARBA"/>
</dbReference>
<dbReference type="GO" id="GO:0009926">
    <property type="term" value="P:auxin polar transport"/>
    <property type="evidence" value="ECO:0007669"/>
    <property type="project" value="UniProtKB-ARBA"/>
</dbReference>
<feature type="transmembrane region" description="Helical" evidence="11">
    <location>
        <begin position="532"/>
        <end position="557"/>
    </location>
</feature>
<comment type="subcellular location">
    <subcellularLocation>
        <location evidence="1">Cell membrane</location>
        <topology evidence="1">Multi-pass membrane protein</topology>
    </subcellularLocation>
</comment>
<evidence type="ECO:0000313" key="15">
    <source>
        <dbReference type="Proteomes" id="UP001188597"/>
    </source>
</evidence>
<dbReference type="Gene3D" id="1.20.1560.10">
    <property type="entry name" value="ABC transporter type 1, transmembrane domain"/>
    <property type="match status" value="2"/>
</dbReference>
<accession>A0AA89BCC6</accession>
<feature type="domain" description="ABC transmembrane type-1" evidence="13">
    <location>
        <begin position="536"/>
        <end position="823"/>
    </location>
</feature>
<comment type="caution">
    <text evidence="14">The sequence shown here is derived from an EMBL/GenBank/DDBJ whole genome shotgun (WGS) entry which is preliminary data.</text>
</comment>
<dbReference type="GO" id="GO:0009958">
    <property type="term" value="P:positive gravitropism"/>
    <property type="evidence" value="ECO:0007669"/>
    <property type="project" value="UniProtKB-ARBA"/>
</dbReference>
<evidence type="ECO:0000256" key="4">
    <source>
        <dbReference type="ARBA" id="ARBA00022692"/>
    </source>
</evidence>
<dbReference type="GO" id="GO:0048443">
    <property type="term" value="P:stamen development"/>
    <property type="evidence" value="ECO:0007669"/>
    <property type="project" value="UniProtKB-ARBA"/>
</dbReference>
<dbReference type="CDD" id="cd18578">
    <property type="entry name" value="ABC_6TM_Pgp_ABCB1_D2_like"/>
    <property type="match status" value="1"/>
</dbReference>
<evidence type="ECO:0008006" key="16">
    <source>
        <dbReference type="Google" id="ProtNLM"/>
    </source>
</evidence>
<dbReference type="InterPro" id="IPR039421">
    <property type="entry name" value="Type_1_exporter"/>
</dbReference>
<keyword evidence="7" id="KW-0067">ATP-binding</keyword>
<dbReference type="PANTHER" id="PTHR43394">
    <property type="entry name" value="ATP-DEPENDENT PERMEASE MDL1, MITOCHONDRIAL"/>
    <property type="match status" value="1"/>
</dbReference>
<dbReference type="GO" id="GO:0008361">
    <property type="term" value="P:regulation of cell size"/>
    <property type="evidence" value="ECO:0007669"/>
    <property type="project" value="UniProtKB-ARBA"/>
</dbReference>
<dbReference type="GO" id="GO:0009733">
    <property type="term" value="P:response to auxin"/>
    <property type="evidence" value="ECO:0007669"/>
    <property type="project" value="UniProtKB-ARBA"/>
</dbReference>
<evidence type="ECO:0000256" key="7">
    <source>
        <dbReference type="ARBA" id="ARBA00022840"/>
    </source>
</evidence>
<dbReference type="GO" id="GO:0043481">
    <property type="term" value="P:anthocyanin accumulation in tissues in response to UV light"/>
    <property type="evidence" value="ECO:0007669"/>
    <property type="project" value="UniProtKB-ARBA"/>
</dbReference>
<evidence type="ECO:0000256" key="3">
    <source>
        <dbReference type="ARBA" id="ARBA00022448"/>
    </source>
</evidence>
<dbReference type="GO" id="GO:0009637">
    <property type="term" value="P:response to blue light"/>
    <property type="evidence" value="ECO:0007669"/>
    <property type="project" value="UniProtKB-ARBA"/>
</dbReference>
<dbReference type="PROSITE" id="PS50893">
    <property type="entry name" value="ABC_TRANSPORTER_2"/>
    <property type="match status" value="1"/>
</dbReference>
<dbReference type="SUPFAM" id="SSF52540">
    <property type="entry name" value="P-loop containing nucleoside triphosphate hydrolases"/>
    <property type="match status" value="1"/>
</dbReference>
<evidence type="ECO:0000256" key="11">
    <source>
        <dbReference type="SAM" id="Phobius"/>
    </source>
</evidence>
<dbReference type="GO" id="GO:0010329">
    <property type="term" value="F:auxin efflux transmembrane transporter activity"/>
    <property type="evidence" value="ECO:0007669"/>
    <property type="project" value="UniProtKB-ARBA"/>
</dbReference>
<dbReference type="GO" id="GO:0005524">
    <property type="term" value="F:ATP binding"/>
    <property type="evidence" value="ECO:0007669"/>
    <property type="project" value="UniProtKB-KW"/>
</dbReference>
<evidence type="ECO:0000256" key="9">
    <source>
        <dbReference type="ARBA" id="ARBA00023136"/>
    </source>
</evidence>
<keyword evidence="10" id="KW-0325">Glycoprotein</keyword>
<protein>
    <recommendedName>
        <fullName evidence="16">ABC transporter B family member 19</fullName>
    </recommendedName>
</protein>
<keyword evidence="6" id="KW-0547">Nucleotide-binding</keyword>
<evidence type="ECO:0000256" key="2">
    <source>
        <dbReference type="ARBA" id="ARBA00007577"/>
    </source>
</evidence>
<dbReference type="InterPro" id="IPR036640">
    <property type="entry name" value="ABC1_TM_sf"/>
</dbReference>
<feature type="transmembrane region" description="Helical" evidence="11">
    <location>
        <begin position="761"/>
        <end position="784"/>
    </location>
</feature>
<name>A0AA89BCC6_9ASTE</name>
<keyword evidence="15" id="KW-1185">Reference proteome</keyword>
<dbReference type="GO" id="GO:0005743">
    <property type="term" value="C:mitochondrial inner membrane"/>
    <property type="evidence" value="ECO:0007669"/>
    <property type="project" value="TreeGrafter"/>
</dbReference>
<feature type="transmembrane region" description="Helical" evidence="11">
    <location>
        <begin position="266"/>
        <end position="287"/>
    </location>
</feature>
<dbReference type="SUPFAM" id="SSF90123">
    <property type="entry name" value="ABC transporter transmembrane region"/>
    <property type="match status" value="2"/>
</dbReference>
<dbReference type="GO" id="GO:0015421">
    <property type="term" value="F:ABC-type oligopeptide transporter activity"/>
    <property type="evidence" value="ECO:0007669"/>
    <property type="project" value="TreeGrafter"/>
</dbReference>
<keyword evidence="4 11" id="KW-0812">Transmembrane</keyword>
<proteinExistence type="inferred from homology"/>
<dbReference type="Pfam" id="PF00664">
    <property type="entry name" value="ABC_membrane"/>
    <property type="match status" value="2"/>
</dbReference>
<reference evidence="14" key="1">
    <citation type="submission" date="2022-12" db="EMBL/GenBank/DDBJ databases">
        <title>Draft genome assemblies for two species of Escallonia (Escalloniales).</title>
        <authorList>
            <person name="Chanderbali A."/>
            <person name="Dervinis C."/>
            <person name="Anghel I."/>
            <person name="Soltis D."/>
            <person name="Soltis P."/>
            <person name="Zapata F."/>
        </authorList>
    </citation>
    <scope>NUCLEOTIDE SEQUENCE</scope>
    <source>
        <strain evidence="14">UCBG64.0493</strain>
        <tissue evidence="14">Leaf</tissue>
    </source>
</reference>
<feature type="transmembrane region" description="Helical" evidence="11">
    <location>
        <begin position="578"/>
        <end position="600"/>
    </location>
</feature>
<keyword evidence="5" id="KW-0677">Repeat</keyword>
<dbReference type="InterPro" id="IPR011527">
    <property type="entry name" value="ABC1_TM_dom"/>
</dbReference>
<dbReference type="Gene3D" id="3.40.50.300">
    <property type="entry name" value="P-loop containing nucleotide triphosphate hydrolases"/>
    <property type="match status" value="1"/>
</dbReference>
<feature type="transmembrane region" description="Helical" evidence="11">
    <location>
        <begin position="185"/>
        <end position="204"/>
    </location>
</feature>
<dbReference type="GO" id="GO:0005886">
    <property type="term" value="C:plasma membrane"/>
    <property type="evidence" value="ECO:0007669"/>
    <property type="project" value="UniProtKB-SubCell"/>
</dbReference>
<dbReference type="FunFam" id="1.20.1560.10:FF:000009">
    <property type="entry name" value="ABC transporter B family member 1"/>
    <property type="match status" value="1"/>
</dbReference>
<evidence type="ECO:0000256" key="10">
    <source>
        <dbReference type="ARBA" id="ARBA00023180"/>
    </source>
</evidence>
<feature type="transmembrane region" description="Helical" evidence="11">
    <location>
        <begin position="83"/>
        <end position="108"/>
    </location>
</feature>
<comment type="similarity">
    <text evidence="2">Belongs to the ABC transporter superfamily. ABCB family. Multidrug resistance exporter (TC 3.A.1.201) subfamily.</text>
</comment>
<feature type="transmembrane region" description="Helical" evidence="11">
    <location>
        <begin position="35"/>
        <end position="59"/>
    </location>
</feature>
<keyword evidence="3" id="KW-0813">Transport</keyword>
<dbReference type="EMBL" id="JAVXUP010000142">
    <property type="protein sequence ID" value="KAK3036645.1"/>
    <property type="molecule type" value="Genomic_DNA"/>
</dbReference>
<organism evidence="14 15">
    <name type="scientific">Escallonia herrerae</name>
    <dbReference type="NCBI Taxonomy" id="1293975"/>
    <lineage>
        <taxon>Eukaryota</taxon>
        <taxon>Viridiplantae</taxon>
        <taxon>Streptophyta</taxon>
        <taxon>Embryophyta</taxon>
        <taxon>Tracheophyta</taxon>
        <taxon>Spermatophyta</taxon>
        <taxon>Magnoliopsida</taxon>
        <taxon>eudicotyledons</taxon>
        <taxon>Gunneridae</taxon>
        <taxon>Pentapetalae</taxon>
        <taxon>asterids</taxon>
        <taxon>campanulids</taxon>
        <taxon>Escalloniales</taxon>
        <taxon>Escalloniaceae</taxon>
        <taxon>Escallonia</taxon>
    </lineage>
</organism>
<dbReference type="InterPro" id="IPR027417">
    <property type="entry name" value="P-loop_NTPase"/>
</dbReference>
<keyword evidence="8 11" id="KW-1133">Transmembrane helix</keyword>
<evidence type="ECO:0000256" key="8">
    <source>
        <dbReference type="ARBA" id="ARBA00022989"/>
    </source>
</evidence>
<dbReference type="PANTHER" id="PTHR43394:SF11">
    <property type="entry name" value="ATP-BINDING CASSETTE TRANSPORTER"/>
    <property type="match status" value="1"/>
</dbReference>
<keyword evidence="9 11" id="KW-0472">Membrane</keyword>
<feature type="transmembrane region" description="Helical" evidence="11">
    <location>
        <begin position="670"/>
        <end position="693"/>
    </location>
</feature>
<dbReference type="FunFam" id="1.20.1560.10:FF:000029">
    <property type="entry name" value="ABC transporter B family member 1"/>
    <property type="match status" value="1"/>
</dbReference>
<dbReference type="Pfam" id="PF00005">
    <property type="entry name" value="ABC_tran"/>
    <property type="match status" value="1"/>
</dbReference>
<dbReference type="AlphaFoldDB" id="A0AA89BCC6"/>
<dbReference type="InterPro" id="IPR003439">
    <property type="entry name" value="ABC_transporter-like_ATP-bd"/>
</dbReference>
<dbReference type="PROSITE" id="PS50929">
    <property type="entry name" value="ABC_TM1F"/>
    <property type="match status" value="2"/>
</dbReference>
<dbReference type="GO" id="GO:0009640">
    <property type="term" value="P:photomorphogenesis"/>
    <property type="evidence" value="ECO:0007669"/>
    <property type="project" value="UniProtKB-ARBA"/>
</dbReference>